<evidence type="ECO:0000313" key="1">
    <source>
        <dbReference type="EMBL" id="SFQ53554.1"/>
    </source>
</evidence>
<keyword evidence="2" id="KW-1185">Reference proteome</keyword>
<name>A0A1I5ZAR1_9BACI</name>
<comment type="caution">
    <text evidence="1">The sequence shown here is derived from an EMBL/GenBank/DDBJ whole genome shotgun (WGS) entry which is preliminary data.</text>
</comment>
<sequence length="42" mass="4885">MNYFKIGVCKDPELTAFDIYLLGHDATAFHTIKFTKVENQTY</sequence>
<protein>
    <submittedName>
        <fullName evidence="1">Uncharacterized protein</fullName>
    </submittedName>
</protein>
<dbReference type="EMBL" id="FOXX01000004">
    <property type="protein sequence ID" value="SFQ53554.1"/>
    <property type="molecule type" value="Genomic_DNA"/>
</dbReference>
<gene>
    <name evidence="1" type="ORF">SAMN02745910_01852</name>
</gene>
<organism evidence="1 2">
    <name type="scientific">Priestia endophytica DSM 13796</name>
    <dbReference type="NCBI Taxonomy" id="1121089"/>
    <lineage>
        <taxon>Bacteria</taxon>
        <taxon>Bacillati</taxon>
        <taxon>Bacillota</taxon>
        <taxon>Bacilli</taxon>
        <taxon>Bacillales</taxon>
        <taxon>Bacillaceae</taxon>
        <taxon>Priestia</taxon>
    </lineage>
</organism>
<proteinExistence type="predicted"/>
<dbReference type="Proteomes" id="UP000182762">
    <property type="component" value="Unassembled WGS sequence"/>
</dbReference>
<accession>A0A1I5ZAR1</accession>
<reference evidence="1 2" key="1">
    <citation type="submission" date="2016-10" db="EMBL/GenBank/DDBJ databases">
        <authorList>
            <person name="Varghese N."/>
            <person name="Submissions S."/>
        </authorList>
    </citation>
    <scope>NUCLEOTIDE SEQUENCE [LARGE SCALE GENOMIC DNA]</scope>
    <source>
        <strain evidence="1 2">DSM 13796</strain>
    </source>
</reference>
<evidence type="ECO:0000313" key="2">
    <source>
        <dbReference type="Proteomes" id="UP000182762"/>
    </source>
</evidence>